<feature type="domain" description="DUF2921" evidence="13">
    <location>
        <begin position="1098"/>
        <end position="1252"/>
    </location>
</feature>
<feature type="transmembrane region" description="Helical" evidence="11">
    <location>
        <begin position="1546"/>
        <end position="1567"/>
    </location>
</feature>
<keyword evidence="6 11" id="KW-0812">Transmembrane</keyword>
<feature type="domain" description="DUF2921" evidence="13">
    <location>
        <begin position="1787"/>
        <end position="1962"/>
    </location>
</feature>
<feature type="domain" description="DUF2921" evidence="13">
    <location>
        <begin position="2"/>
        <end position="172"/>
    </location>
</feature>
<evidence type="ECO:0000256" key="5">
    <source>
        <dbReference type="ARBA" id="ARBA00022679"/>
    </source>
</evidence>
<evidence type="ECO:0000256" key="11">
    <source>
        <dbReference type="SAM" id="Phobius"/>
    </source>
</evidence>
<keyword evidence="15" id="KW-1185">Reference proteome</keyword>
<feature type="transmembrane region" description="Helical" evidence="11">
    <location>
        <begin position="604"/>
        <end position="624"/>
    </location>
</feature>
<evidence type="ECO:0000259" key="13">
    <source>
        <dbReference type="Pfam" id="PF25333"/>
    </source>
</evidence>
<proteinExistence type="predicted"/>
<evidence type="ECO:0000256" key="6">
    <source>
        <dbReference type="ARBA" id="ARBA00022692"/>
    </source>
</evidence>
<feature type="transmembrane region" description="Helical" evidence="11">
    <location>
        <begin position="1469"/>
        <end position="1487"/>
    </location>
</feature>
<feature type="domain" description="DUF2921" evidence="13">
    <location>
        <begin position="393"/>
        <end position="582"/>
    </location>
</feature>
<protein>
    <recommendedName>
        <fullName evidence="4">RING-type E3 ubiquitin transferase</fullName>
        <ecNumber evidence="4">2.3.2.27</ecNumber>
    </recommendedName>
</protein>
<evidence type="ECO:0000313" key="14">
    <source>
        <dbReference type="EMBL" id="KAJ4825806.1"/>
    </source>
</evidence>
<dbReference type="PANTHER" id="PTHR33389">
    <property type="entry name" value="FAMILY PROTEIN, PUTATIVE (DUF2921)-RELATED"/>
    <property type="match status" value="1"/>
</dbReference>
<organism evidence="14 15">
    <name type="scientific">Turnera subulata</name>
    <dbReference type="NCBI Taxonomy" id="218843"/>
    <lineage>
        <taxon>Eukaryota</taxon>
        <taxon>Viridiplantae</taxon>
        <taxon>Streptophyta</taxon>
        <taxon>Embryophyta</taxon>
        <taxon>Tracheophyta</taxon>
        <taxon>Spermatophyta</taxon>
        <taxon>Magnoliopsida</taxon>
        <taxon>eudicotyledons</taxon>
        <taxon>Gunneridae</taxon>
        <taxon>Pentapetalae</taxon>
        <taxon>rosids</taxon>
        <taxon>fabids</taxon>
        <taxon>Malpighiales</taxon>
        <taxon>Passifloraceae</taxon>
        <taxon>Turnera</taxon>
    </lineage>
</organism>
<feature type="domain" description="DUF2921" evidence="13">
    <location>
        <begin position="874"/>
        <end position="1058"/>
    </location>
</feature>
<dbReference type="GO" id="GO:0012505">
    <property type="term" value="C:endomembrane system"/>
    <property type="evidence" value="ECO:0007669"/>
    <property type="project" value="UniProtKB-SubCell"/>
</dbReference>
<feature type="domain" description="DUF2921" evidence="13">
    <location>
        <begin position="219"/>
        <end position="367"/>
    </location>
</feature>
<comment type="caution">
    <text evidence="14">The sequence shown here is derived from an EMBL/GenBank/DDBJ whole genome shotgun (WGS) entry which is preliminary data.</text>
</comment>
<evidence type="ECO:0000256" key="4">
    <source>
        <dbReference type="ARBA" id="ARBA00012483"/>
    </source>
</evidence>
<keyword evidence="7" id="KW-0833">Ubl conjugation pathway</keyword>
<feature type="domain" description="DUF2921" evidence="13">
    <location>
        <begin position="2164"/>
        <end position="2361"/>
    </location>
</feature>
<dbReference type="EC" id="2.3.2.27" evidence="4"/>
<dbReference type="Pfam" id="PF25333">
    <property type="entry name" value="DUF2921_N"/>
    <property type="match status" value="9"/>
</dbReference>
<keyword evidence="5" id="KW-0808">Transferase</keyword>
<feature type="domain" description="DUF2921" evidence="13">
    <location>
        <begin position="1994"/>
        <end position="2136"/>
    </location>
</feature>
<gene>
    <name evidence="14" type="ORF">Tsubulata_021816</name>
</gene>
<evidence type="ECO:0000256" key="2">
    <source>
        <dbReference type="ARBA" id="ARBA00004127"/>
    </source>
</evidence>
<feature type="transmembrane region" description="Helical" evidence="11">
    <location>
        <begin position="812"/>
        <end position="832"/>
    </location>
</feature>
<feature type="domain" description="DUF2921" evidence="13">
    <location>
        <begin position="1278"/>
        <end position="1447"/>
    </location>
</feature>
<name>A0A9Q0F6M2_9ROSI</name>
<keyword evidence="9 11" id="KW-0472">Membrane</keyword>
<dbReference type="Pfam" id="PF11145">
    <property type="entry name" value="DUF2921"/>
    <property type="match status" value="3"/>
</dbReference>
<evidence type="ECO:0000256" key="3">
    <source>
        <dbReference type="ARBA" id="ARBA00004906"/>
    </source>
</evidence>
<evidence type="ECO:0000256" key="9">
    <source>
        <dbReference type="ARBA" id="ARBA00023136"/>
    </source>
</evidence>
<feature type="non-terminal residue" evidence="14">
    <location>
        <position position="2648"/>
    </location>
</feature>
<accession>A0A9Q0F6M2</accession>
<feature type="transmembrane region" description="Helical" evidence="11">
    <location>
        <begin position="2499"/>
        <end position="2515"/>
    </location>
</feature>
<sequence length="2648" mass="297219">QHCDSFVPESTPKSAPQFTTIPFPPNQDGYFHGGEEMTNHPNSSVYYYGSANNRVLLFRTQNVYATDVDEVYKIEASLILETSVYYVSQVIPSMSEKGALSFELEGFWSKSTSKLCMVGSSSNEMETGGKRAFTGVLKLDGVKSTTSITSLVKGTLESLNSADDSTYFGPVSILMFPRMGYKFSDQVLKESDTVCDGGVQVPRGLSLSLPLTLPICSLFSDWGNTHNLEYASGCSSTKSCSPFGKDVGYLPQFMSFLLLHCSDDGQSLRFLVHFHNNSYDSNYYSLFNPNTSLVAEGSWDAANNRLCVVACRFLNAAKYSDSSYVGDCSIRLSLRFPAVWSIRNTTGILGQVWSNKTASNPGYFNRIAFQSYGRDVNRIPGLKYEYTLVEKAKKSCPVKPGKDKGKVYPDVKSQDMSFGFRIKNSRGRRTGRGSMHPIFVGDQAASSQNSYFSSVMAVSGPGNSSLAKANSPHGSSFNISYRIAYRLRKEETSGPLYNLSGKALGFQVSAEGIYNSETGILCMVGCKYLLSDISRKQILDSQDCDVRVSLQFPPLDSVNSHIEGSIESTRDEFETLYFKPISFTAVAYYTSQARESIWRMDMEIIMALISNSLVCLTVGYQIMYVKKHPNVFPFISLLMLVVILLGHMIPLVLNFEALFMPKQNQETFTLAAGGWLETNEVIVRAVTMVAFLLQFQLLMLVWSSKMADTSQKSNWIGEKRTLYVSSPLYLADLRCYAGLVLDGFLLPQILLNIFHNSRDTALSRFFYLGNTFVRLLPHAYDLYRAHFSFGGIDGSYMYAKPGADYYSTPWDIAISLGCVLFAAIIYLQQSYGGRCFLHKRFKEPEGYEKIAKFLILSTTMYSILGCCLGTKIPYSKHCALVVPESSPKAAPQFTTIPFAPNQDGYFLGGEEIMNISTSFQSSFRSSDNRVLLFRTQHVYKTQVDEVYKIEASLILETTIHHMSSFSHSYSSYSTQVVPTMSEKGPLSFELEGFWSKSTGKLCMVGSSSSDMENGERRVLAGVLKLHGVTSTTSITSLVTGTLESLPSAYNSTSFAPISLMMFPKVGYSYTEVSQESDNACAGGGQVPKGFSLGLPLSESICSIFSGWYNSYKLEYASGCNSTKSCSPFDERVGYLPEFMSLLPIQCSDDMKSLRFQVQFHNTTNYDYYSLFNPNTTLVAEGSWDVENNQLCIAACQIFNAAKSFSSSHIGDCSIRLSLMFPAVWSHRNTTRTVGHIWSNKAASDDGYFNRITFRSTQNDVSRLPGLKYNYTLVEKARSSCPEAKPAKNEGKVYPDAKSQDMRFDLSIKNPKGRRTGRGSFQPIFVGEQVAPQNPHFYSSELNPKPKRPNPKAVNMSYQVTFNFYDAQSSNSSFEVSAEGTYDEETGILCMVGCKYPHSAGQVLAYDSPDCEILLVLNFPPVDSNERIEGRIESTRQKSSPLYFTPITFSAVSFYRRYSMESIWRMDMEIIMALISSTLVCIILRYQILHVKKHPTVFPFISLLMLVIILLGYMIPLVLNFEALFISKQNRTSFIMRSGGWLEANEVIVRAMTMVAFLLHFRLLVLIWSSKKADGNQKSTWTAEKRTLYVSLPLYLAGALLVLWRSYKLDQGSWPSHSLWADLRSYAGLVLDGFLFPQILLNIFQNSTEKALSRLFYMGNTLVRLLPHAYDLYRAHYYVGDIDGSYIYAEPGEDYYSTPWDIVISLGVLLFAAIIYLQQRFGGRCFLHKRFKEPEGYEKVPLESQVNDDQFFNAHPSKKIMATDCQALDHFCNLVLHPGNKNSASFAPESSPEAAPDKFSDIPFAPDQDGYFLGGEEIMTLPVPPRYYYRTSDNRVLLFRTHNVYATDVDEVYKVKASLILETTVYHFTLQSYSYSHSTQVLPTMSEKGPLSFELEGFWSKSTGELSMVGSSSSDMETGEHRVLTGVLKLHGVTSTTSLTSLVSGTLESLSSVNDSTYFAPISLLIFPKVGYRYSAVAEESVCAGEDQVPKGWYNSYKLEYASGCSTTKSCSPFDKGIGYSPEFMSLLLIDCSDDKQSLRFQVQFHNTTNADYYSLFNPSTSLVAEGSWDAENNRLCIIACRILNAVKSFNSSQVEDCSIRLSLMLPAVWSMRNTIRMIGHIWSNKTANDPGYFNRMTFRSTRNDVGMIPGVQYNYTLVKEARNSCPEENSIKKEGRVYPDANSHDMRFDLSIENHKGRSIGWGSVEPIFVGDEAAPQNPYYFPAMSTPSLGRKNPSISSQNMSYRIAFNLYDEPSMHLDNIGCRKGNYSSFEVLAEGTYDEETGILCMVGCKFRSEGQGYGSPDCDCRFPLSEGQILAYDSPDCEILLVLKFPPTDSNERIEGRIESTRLNSSALYFRPVTFTAASYYRSHSIESLWRMDFETIMALISSTFLCFILRIQILHVKKHPNMFPFISLLMLVVLVLGHTIPVLPPFEALFLSKRDMKAYLLRGGGRLEVNEVTLVTMVAFFLQFWLIKLVWSSKMADANQKFTWTAEKKTLYVSSPLYVAGALVVIWSNRPSQGNWPPSSLRADLRSYAGLVLDGFLFPQILLNIYHNSRENALSPLFYMGNTFMRMLPHAYDIYSAHNYVGDIDGSYIYAEPGEDYYSTLWDIIISLGALLFAAIIYLQQQFGGRCFLPKRFKDMEGYE</sequence>
<evidence type="ECO:0000256" key="8">
    <source>
        <dbReference type="ARBA" id="ARBA00022989"/>
    </source>
</evidence>
<feature type="transmembrane region" description="Helical" evidence="11">
    <location>
        <begin position="1624"/>
        <end position="1643"/>
    </location>
</feature>
<feature type="transmembrane region" description="Helical" evidence="11">
    <location>
        <begin position="2413"/>
        <end position="2439"/>
    </location>
</feature>
<feature type="compositionally biased region" description="Polar residues" evidence="10">
    <location>
        <begin position="11"/>
        <end position="20"/>
    </location>
</feature>
<feature type="domain" description="SWEET-like" evidence="12">
    <location>
        <begin position="2374"/>
        <end position="2641"/>
    </location>
</feature>
<evidence type="ECO:0000256" key="7">
    <source>
        <dbReference type="ARBA" id="ARBA00022786"/>
    </source>
</evidence>
<feature type="transmembrane region" description="Helical" evidence="11">
    <location>
        <begin position="1699"/>
        <end position="1716"/>
    </location>
</feature>
<evidence type="ECO:0000256" key="10">
    <source>
        <dbReference type="SAM" id="MobiDB-lite"/>
    </source>
</evidence>
<evidence type="ECO:0000256" key="1">
    <source>
        <dbReference type="ARBA" id="ARBA00000900"/>
    </source>
</evidence>
<dbReference type="PANTHER" id="PTHR33389:SF18">
    <property type="entry name" value="OS01G0677900 PROTEIN"/>
    <property type="match status" value="1"/>
</dbReference>
<comment type="catalytic activity">
    <reaction evidence="1">
        <text>S-ubiquitinyl-[E2 ubiquitin-conjugating enzyme]-L-cysteine + [acceptor protein]-L-lysine = [E2 ubiquitin-conjugating enzyme]-L-cysteine + N(6)-ubiquitinyl-[acceptor protein]-L-lysine.</text>
        <dbReference type="EC" id="2.3.2.27"/>
    </reaction>
</comment>
<comment type="pathway">
    <text evidence="3">Protein modification; protein ubiquitination.</text>
</comment>
<feature type="transmembrane region" description="Helical" evidence="11">
    <location>
        <begin position="1587"/>
        <end position="1603"/>
    </location>
</feature>
<dbReference type="OrthoDB" id="607498at2759"/>
<feature type="transmembrane region" description="Helical" evidence="11">
    <location>
        <begin position="631"/>
        <end position="653"/>
    </location>
</feature>
<feature type="transmembrane region" description="Helical" evidence="11">
    <location>
        <begin position="2608"/>
        <end position="2627"/>
    </location>
</feature>
<reference evidence="14" key="2">
    <citation type="journal article" date="2023" name="Plants (Basel)">
        <title>Annotation of the Turnera subulata (Passifloraceae) Draft Genome Reveals the S-Locus Evolved after the Divergence of Turneroideae from Passifloroideae in a Stepwise Manner.</title>
        <authorList>
            <person name="Henning P.M."/>
            <person name="Roalson E.H."/>
            <person name="Mir W."/>
            <person name="McCubbin A.G."/>
            <person name="Shore J.S."/>
        </authorList>
    </citation>
    <scope>NUCLEOTIDE SEQUENCE</scope>
    <source>
        <strain evidence="14">F60SS</strain>
    </source>
</reference>
<evidence type="ECO:0000259" key="12">
    <source>
        <dbReference type="Pfam" id="PF11145"/>
    </source>
</evidence>
<feature type="domain" description="SWEET-like" evidence="12">
    <location>
        <begin position="592"/>
        <end position="841"/>
    </location>
</feature>
<feature type="transmembrane region" description="Helical" evidence="11">
    <location>
        <begin position="2460"/>
        <end position="2479"/>
    </location>
</feature>
<keyword evidence="8 11" id="KW-1133">Transmembrane helix</keyword>
<dbReference type="InterPro" id="IPR021319">
    <property type="entry name" value="DUF2921"/>
</dbReference>
<feature type="domain" description="SWEET-like" evidence="12">
    <location>
        <begin position="1460"/>
        <end position="1730"/>
    </location>
</feature>
<comment type="subcellular location">
    <subcellularLocation>
        <location evidence="2">Endomembrane system</location>
        <topology evidence="2">Multi-pass membrane protein</topology>
    </subcellularLocation>
</comment>
<feature type="transmembrane region" description="Helical" evidence="11">
    <location>
        <begin position="681"/>
        <end position="702"/>
    </location>
</feature>
<reference evidence="14" key="1">
    <citation type="submission" date="2022-02" db="EMBL/GenBank/DDBJ databases">
        <authorList>
            <person name="Henning P.M."/>
            <person name="McCubbin A.G."/>
            <person name="Shore J.S."/>
        </authorList>
    </citation>
    <scope>NUCLEOTIDE SEQUENCE</scope>
    <source>
        <strain evidence="14">F60SS</strain>
        <tissue evidence="14">Leaves</tissue>
    </source>
</reference>
<feature type="region of interest" description="Disordered" evidence="10">
    <location>
        <begin position="1"/>
        <end position="22"/>
    </location>
</feature>
<feature type="transmembrane region" description="Helical" evidence="11">
    <location>
        <begin position="1499"/>
        <end position="1525"/>
    </location>
</feature>
<feature type="transmembrane region" description="Helical" evidence="11">
    <location>
        <begin position="2384"/>
        <end position="2401"/>
    </location>
</feature>
<dbReference type="EMBL" id="JAKUCV010006805">
    <property type="protein sequence ID" value="KAJ4825806.1"/>
    <property type="molecule type" value="Genomic_DNA"/>
</dbReference>
<dbReference type="Proteomes" id="UP001141552">
    <property type="component" value="Unassembled WGS sequence"/>
</dbReference>
<dbReference type="GO" id="GO:0061630">
    <property type="term" value="F:ubiquitin protein ligase activity"/>
    <property type="evidence" value="ECO:0007669"/>
    <property type="project" value="UniProtKB-EC"/>
</dbReference>
<evidence type="ECO:0000313" key="15">
    <source>
        <dbReference type="Proteomes" id="UP001141552"/>
    </source>
</evidence>
<feature type="non-terminal residue" evidence="14">
    <location>
        <position position="1"/>
    </location>
</feature>
<dbReference type="InterPro" id="IPR057425">
    <property type="entry name" value="DUF2921_N"/>
</dbReference>